<dbReference type="VEuPathDB" id="FungiDB:CCM_01060"/>
<accession>G3J2S0</accession>
<dbReference type="EMBL" id="JH126399">
    <property type="protein sequence ID" value="EGX96404.1"/>
    <property type="molecule type" value="Genomic_DNA"/>
</dbReference>
<reference evidence="2 3" key="1">
    <citation type="journal article" date="2011" name="Genome Biol.">
        <title>Genome sequence of the insect pathogenic fungus Cordyceps militaris, a valued traditional Chinese medicine.</title>
        <authorList>
            <person name="Zheng P."/>
            <person name="Xia Y."/>
            <person name="Xiao G."/>
            <person name="Xiong C."/>
            <person name="Hu X."/>
            <person name="Zhang S."/>
            <person name="Zheng H."/>
            <person name="Huang Y."/>
            <person name="Zhou Y."/>
            <person name="Wang S."/>
            <person name="Zhao G.P."/>
            <person name="Liu X."/>
            <person name="St Leger R.J."/>
            <person name="Wang C."/>
        </authorList>
    </citation>
    <scope>NUCLEOTIDE SEQUENCE [LARGE SCALE GENOMIC DNA]</scope>
    <source>
        <strain evidence="2 3">CM01</strain>
    </source>
</reference>
<protein>
    <submittedName>
        <fullName evidence="2">Uncharacterized protein</fullName>
    </submittedName>
</protein>
<feature type="compositionally biased region" description="Basic and acidic residues" evidence="1">
    <location>
        <begin position="221"/>
        <end position="241"/>
    </location>
</feature>
<proteinExistence type="predicted"/>
<feature type="compositionally biased region" description="Polar residues" evidence="1">
    <location>
        <begin position="365"/>
        <end position="377"/>
    </location>
</feature>
<feature type="region of interest" description="Disordered" evidence="1">
    <location>
        <begin position="1"/>
        <end position="117"/>
    </location>
</feature>
<sequence>MNAVDALHHHHDQHHHHNAASFNSPVALDRRSTAGSSTSNGPAPSTNSFRSSYDSYRDLHAPSSSPPAHPIYGQSSPSVVSSLNHSAVPGGWSPLHRQPSSTPSRSQVAAPSPRSSRNELARRLALLAQRLTCGDDINELALAGQLDQMEKAVSPPSSPNPRRRPPPTPQQQQQPTPAPASGPSDPETPKSPPPRSETESVFGSPLSMIRSQFSDLSLASMREREREREQERIAEEERASREQTGITEAKAKQLIGEANKLNEELSQVAENLKARQEEMEHINNLLIERTERAAERIVFLQNRVSYLERELDDNDDELQHLRIGLKAVEIQLPPNPDEELQRCINVFKDDFRQIKRDRANRGASIASSRAFVTSAPTTPSPGGKRRPATSYPMYTTPPRNDMK</sequence>
<dbReference type="KEGG" id="cmt:CCM_01060"/>
<dbReference type="STRING" id="983644.G3J2S0"/>
<evidence type="ECO:0000313" key="2">
    <source>
        <dbReference type="EMBL" id="EGX96404.1"/>
    </source>
</evidence>
<gene>
    <name evidence="2" type="ORF">CCM_01060</name>
</gene>
<dbReference type="HOGENOM" id="CLU_057150_0_0_1"/>
<organism evidence="2 3">
    <name type="scientific">Cordyceps militaris (strain CM01)</name>
    <name type="common">Caterpillar fungus</name>
    <dbReference type="NCBI Taxonomy" id="983644"/>
    <lineage>
        <taxon>Eukaryota</taxon>
        <taxon>Fungi</taxon>
        <taxon>Dikarya</taxon>
        <taxon>Ascomycota</taxon>
        <taxon>Pezizomycotina</taxon>
        <taxon>Sordariomycetes</taxon>
        <taxon>Hypocreomycetidae</taxon>
        <taxon>Hypocreales</taxon>
        <taxon>Cordycipitaceae</taxon>
        <taxon>Cordyceps</taxon>
    </lineage>
</organism>
<dbReference type="OrthoDB" id="4448936at2759"/>
<evidence type="ECO:0000313" key="3">
    <source>
        <dbReference type="Proteomes" id="UP000001610"/>
    </source>
</evidence>
<dbReference type="AlphaFoldDB" id="G3J2S0"/>
<dbReference type="InParanoid" id="G3J2S0"/>
<feature type="compositionally biased region" description="Basic residues" evidence="1">
    <location>
        <begin position="8"/>
        <end position="18"/>
    </location>
</feature>
<dbReference type="GeneID" id="18163093"/>
<feature type="region of interest" description="Disordered" evidence="1">
    <location>
        <begin position="359"/>
        <end position="403"/>
    </location>
</feature>
<dbReference type="RefSeq" id="XP_006666281.1">
    <property type="nucleotide sequence ID" value="XM_006666218.1"/>
</dbReference>
<dbReference type="OMA" id="EMEHINN"/>
<evidence type="ECO:0000256" key="1">
    <source>
        <dbReference type="SAM" id="MobiDB-lite"/>
    </source>
</evidence>
<feature type="region of interest" description="Disordered" evidence="1">
    <location>
        <begin position="146"/>
        <end position="248"/>
    </location>
</feature>
<feature type="compositionally biased region" description="Polar residues" evidence="1">
    <location>
        <begin position="33"/>
        <end position="54"/>
    </location>
</feature>
<feature type="compositionally biased region" description="Polar residues" evidence="1">
    <location>
        <begin position="98"/>
        <end position="115"/>
    </location>
</feature>
<dbReference type="Proteomes" id="UP000001610">
    <property type="component" value="Unassembled WGS sequence"/>
</dbReference>
<dbReference type="eggNOG" id="ENOG502RJG3">
    <property type="taxonomic scope" value="Eukaryota"/>
</dbReference>
<name>G3J2S0_CORMM</name>
<feature type="compositionally biased region" description="Low complexity" evidence="1">
    <location>
        <begin position="170"/>
        <end position="185"/>
    </location>
</feature>
<keyword evidence="3" id="KW-1185">Reference proteome</keyword>